<evidence type="ECO:0000256" key="6">
    <source>
        <dbReference type="RuleBase" id="RU365038"/>
    </source>
</evidence>
<gene>
    <name evidence="8" type="primary">BRE1B</name>
    <name evidence="8" type="ORF">AXF42_Ash020862</name>
</gene>
<evidence type="ECO:0000256" key="1">
    <source>
        <dbReference type="ARBA" id="ARBA00004123"/>
    </source>
</evidence>
<dbReference type="PANTHER" id="PTHR23163:SF8">
    <property type="entry name" value="E3 UBIQUITIN-PROTEIN LIGASE BRE1-LIKE 2"/>
    <property type="match status" value="1"/>
</dbReference>
<keyword evidence="3 6" id="KW-0863">Zinc-finger</keyword>
<comment type="similarity">
    <text evidence="6">Belongs to the BRE1 family.</text>
</comment>
<dbReference type="EC" id="2.3.2.27" evidence="6"/>
<evidence type="ECO:0000256" key="5">
    <source>
        <dbReference type="ARBA" id="ARBA00023242"/>
    </source>
</evidence>
<dbReference type="GO" id="GO:0008270">
    <property type="term" value="F:zinc ion binding"/>
    <property type="evidence" value="ECO:0007669"/>
    <property type="project" value="UniProtKB-KW"/>
</dbReference>
<dbReference type="STRING" id="1088818.A0A2H9ZRZ0"/>
<reference evidence="8 9" key="1">
    <citation type="journal article" date="2017" name="Nature">
        <title>The Apostasia genome and the evolution of orchids.</title>
        <authorList>
            <person name="Zhang G.Q."/>
            <person name="Liu K.W."/>
            <person name="Li Z."/>
            <person name="Lohaus R."/>
            <person name="Hsiao Y.Y."/>
            <person name="Niu S.C."/>
            <person name="Wang J.Y."/>
            <person name="Lin Y.C."/>
            <person name="Xu Q."/>
            <person name="Chen L.J."/>
            <person name="Yoshida K."/>
            <person name="Fujiwara S."/>
            <person name="Wang Z.W."/>
            <person name="Zhang Y.Q."/>
            <person name="Mitsuda N."/>
            <person name="Wang M."/>
            <person name="Liu G.H."/>
            <person name="Pecoraro L."/>
            <person name="Huang H.X."/>
            <person name="Xiao X.J."/>
            <person name="Lin M."/>
            <person name="Wu X.Y."/>
            <person name="Wu W.L."/>
            <person name="Chen Y.Y."/>
            <person name="Chang S.B."/>
            <person name="Sakamoto S."/>
            <person name="Ohme-Takagi M."/>
            <person name="Yagi M."/>
            <person name="Zeng S.J."/>
            <person name="Shen C.Y."/>
            <person name="Yeh C.M."/>
            <person name="Luo Y.B."/>
            <person name="Tsai W.C."/>
            <person name="Van de Peer Y."/>
            <person name="Liu Z.J."/>
        </authorList>
    </citation>
    <scope>NUCLEOTIDE SEQUENCE [LARGE SCALE GENOMIC DNA]</scope>
    <source>
        <strain evidence="9">cv. Shenzhen</strain>
        <tissue evidence="8">Stem</tissue>
    </source>
</reference>
<sequence>MWRRERVDRGGFQIKKEVKQTDSSGHCRAFWIWTSGKRRIPTQSEEVDASALQYQNQQLVQQLDSQKKATHQLEKKCEELQEKQKSYDQTLIAINKIWNLLVDDLVLLGIRAGADSTSLQALEYEQSYEDVVSSCKPEEAFLCRLLGTSAIRNNGQKISIKHVQDALALRHSRTMELMKNLEEMIAEQRVKAGRLVMVLRGSLSSEEAVVQLQEVDDSLREEVNNLRQVIEILHLKHNLYTEEISSYIDSRTKDQFEIKRLSSELEESMTELEESRRKLVILQLQQKGASAMTVSVVNVVNGGNSPRKPTDMALTLRDLKEAVEEAKVLTWNREFELEEAREDNLNLSKQLEELENELKDDKYVLHSKPYAFLKDQLQHLNTELERYKDLIEPLQADRNHLLKKEKELSAKEDALDTVKSSITNYEARIEELELQIQRHILERNELQIKLEETLQDSGRNDIKDEINVMATALSKEKQMMEAQLNRSKEVAQDALTLHHECNSLKAKVDDKIAEHKSISDKCAHQDAEIKSLKELIEKLERGKQELLICLDMYGQEPHDNRTIMEIKESEQRAQLQAELLRNAFDEHSLQLRVRAANEAEAACQKRLATAEAEIAELREKLDASERDLLRFKEAIRIKDADAEAYISEIETIGQAYEDMQTQNQRLLQQLANRDDYNIKLVSDSVKMKQIHSSLLCEKQEKETQLQQLGSSLELLMTKIARGEQQLKAYLAQAAKTSIENKHIAIEMDKTKLELVDSERELKWLRSAVDSAEKECEHNQHKILELRINLERERNERKRLEEEYEELNNEVMEMCPERVEAAIQKLQDEIKECKAILKCGVCFDRPKERNLEIRHRKCPGCGTPFGQNDVREVNI</sequence>
<evidence type="ECO:0000256" key="3">
    <source>
        <dbReference type="ARBA" id="ARBA00022771"/>
    </source>
</evidence>
<keyword evidence="6 7" id="KW-0175">Coiled coil</keyword>
<name>A0A2H9ZRZ0_9ASPA</name>
<comment type="subcellular location">
    <subcellularLocation>
        <location evidence="1 6">Nucleus</location>
    </subcellularLocation>
</comment>
<keyword evidence="4 6" id="KW-0862">Zinc</keyword>
<dbReference type="PANTHER" id="PTHR23163">
    <property type="entry name" value="RING FINGER PROTEIN-RELATED"/>
    <property type="match status" value="1"/>
</dbReference>
<protein>
    <recommendedName>
        <fullName evidence="6">E3 ubiquitin protein ligase</fullName>
        <ecNumber evidence="6">2.3.2.27</ecNumber>
    </recommendedName>
</protein>
<dbReference type="GO" id="GO:0005634">
    <property type="term" value="C:nucleus"/>
    <property type="evidence" value="ECO:0007669"/>
    <property type="project" value="UniProtKB-SubCell"/>
</dbReference>
<comment type="pathway">
    <text evidence="6">Protein modification; protein ubiquitination.</text>
</comment>
<keyword evidence="9" id="KW-1185">Reference proteome</keyword>
<dbReference type="InterPro" id="IPR013956">
    <property type="entry name" value="E3_ubiquit_lig_Bre1"/>
</dbReference>
<keyword evidence="6" id="KW-0808">Transferase</keyword>
<dbReference type="Gene3D" id="1.10.287.1490">
    <property type="match status" value="1"/>
</dbReference>
<keyword evidence="2 6" id="KW-0479">Metal-binding</keyword>
<evidence type="ECO:0000256" key="4">
    <source>
        <dbReference type="ARBA" id="ARBA00022833"/>
    </source>
</evidence>
<feature type="coiled-coil region" evidence="7">
    <location>
        <begin position="593"/>
        <end position="669"/>
    </location>
</feature>
<feature type="coiled-coil region" evidence="7">
    <location>
        <begin position="258"/>
        <end position="285"/>
    </location>
</feature>
<dbReference type="OrthoDB" id="10266039at2759"/>
<evidence type="ECO:0000313" key="8">
    <source>
        <dbReference type="EMBL" id="PKA46048.1"/>
    </source>
</evidence>
<dbReference type="AlphaFoldDB" id="A0A2H9ZRZ0"/>
<keyword evidence="6" id="KW-0833">Ubl conjugation pathway</keyword>
<keyword evidence="6" id="KW-0156">Chromatin regulator</keyword>
<organism evidence="8 9">
    <name type="scientific">Apostasia shenzhenica</name>
    <dbReference type="NCBI Taxonomy" id="1088818"/>
    <lineage>
        <taxon>Eukaryota</taxon>
        <taxon>Viridiplantae</taxon>
        <taxon>Streptophyta</taxon>
        <taxon>Embryophyta</taxon>
        <taxon>Tracheophyta</taxon>
        <taxon>Spermatophyta</taxon>
        <taxon>Magnoliopsida</taxon>
        <taxon>Liliopsida</taxon>
        <taxon>Asparagales</taxon>
        <taxon>Orchidaceae</taxon>
        <taxon>Apostasioideae</taxon>
        <taxon>Apostasia</taxon>
    </lineage>
</organism>
<feature type="coiled-coil region" evidence="7">
    <location>
        <begin position="712"/>
        <end position="816"/>
    </location>
</feature>
<evidence type="ECO:0000313" key="9">
    <source>
        <dbReference type="Proteomes" id="UP000236161"/>
    </source>
</evidence>
<feature type="coiled-coil region" evidence="7">
    <location>
        <begin position="337"/>
        <end position="490"/>
    </location>
</feature>
<dbReference type="GO" id="GO:0061630">
    <property type="term" value="F:ubiquitin protein ligase activity"/>
    <property type="evidence" value="ECO:0007669"/>
    <property type="project" value="UniProtKB-EC"/>
</dbReference>
<dbReference type="GO" id="GO:0006325">
    <property type="term" value="P:chromatin organization"/>
    <property type="evidence" value="ECO:0007669"/>
    <property type="project" value="UniProtKB-KW"/>
</dbReference>
<dbReference type="EMBL" id="KZ454453">
    <property type="protein sequence ID" value="PKA46048.1"/>
    <property type="molecule type" value="Genomic_DNA"/>
</dbReference>
<proteinExistence type="inferred from homology"/>
<feature type="coiled-coil region" evidence="7">
    <location>
        <begin position="56"/>
        <end position="90"/>
    </location>
</feature>
<evidence type="ECO:0000256" key="7">
    <source>
        <dbReference type="SAM" id="Coils"/>
    </source>
</evidence>
<comment type="catalytic activity">
    <reaction evidence="6">
        <text>S-ubiquitinyl-[E2 ubiquitin-conjugating enzyme]-L-cysteine + [acceptor protein]-L-lysine = [E2 ubiquitin-conjugating enzyme]-L-cysteine + N(6)-ubiquitinyl-[acceptor protein]-L-lysine.</text>
        <dbReference type="EC" id="2.3.2.27"/>
    </reaction>
</comment>
<dbReference type="GO" id="GO:0033503">
    <property type="term" value="C:HULC complex"/>
    <property type="evidence" value="ECO:0007669"/>
    <property type="project" value="TreeGrafter"/>
</dbReference>
<evidence type="ECO:0000256" key="2">
    <source>
        <dbReference type="ARBA" id="ARBA00022723"/>
    </source>
</evidence>
<dbReference type="UniPathway" id="UPA00143"/>
<dbReference type="Proteomes" id="UP000236161">
    <property type="component" value="Unassembled WGS sequence"/>
</dbReference>
<dbReference type="GO" id="GO:0016567">
    <property type="term" value="P:protein ubiquitination"/>
    <property type="evidence" value="ECO:0007669"/>
    <property type="project" value="UniProtKB-UniRule"/>
</dbReference>
<accession>A0A2H9ZRZ0</accession>
<keyword evidence="5 6" id="KW-0539">Nucleus</keyword>